<name>A0AAN7WTL8_9SACH</name>
<evidence type="ECO:0000256" key="3">
    <source>
        <dbReference type="ARBA" id="ARBA00022737"/>
    </source>
</evidence>
<keyword evidence="5 10" id="KW-0802">TPR repeat</keyword>
<comment type="caution">
    <text evidence="12">The sequence shown here is derived from an EMBL/GenBank/DDBJ whole genome shotgun (WGS) entry which is preliminary data.</text>
</comment>
<gene>
    <name evidence="12" type="ORF">RI543_001345</name>
</gene>
<accession>A0AAN7WTL8</accession>
<dbReference type="Gene3D" id="1.25.40.10">
    <property type="entry name" value="Tetratricopeptide repeat domain"/>
    <property type="match status" value="2"/>
</dbReference>
<keyword evidence="3" id="KW-0677">Repeat</keyword>
<evidence type="ECO:0000256" key="5">
    <source>
        <dbReference type="ARBA" id="ARBA00022803"/>
    </source>
</evidence>
<dbReference type="AlphaFoldDB" id="A0AAN7WTL8"/>
<dbReference type="InterPro" id="IPR011990">
    <property type="entry name" value="TPR-like_helical_dom_sf"/>
</dbReference>
<dbReference type="PANTHER" id="PTHR46208:SF1">
    <property type="entry name" value="MITOCHONDRIAL IMPORT RECEPTOR SUBUNIT TOM70"/>
    <property type="match status" value="1"/>
</dbReference>
<dbReference type="SMART" id="SM00028">
    <property type="entry name" value="TPR"/>
    <property type="match status" value="9"/>
</dbReference>
<dbReference type="Pfam" id="PF13181">
    <property type="entry name" value="TPR_8"/>
    <property type="match status" value="1"/>
</dbReference>
<proteinExistence type="inferred from homology"/>
<dbReference type="GO" id="GO:0030943">
    <property type="term" value="F:mitochondrion targeting sequence binding"/>
    <property type="evidence" value="ECO:0007669"/>
    <property type="project" value="TreeGrafter"/>
</dbReference>
<dbReference type="SUPFAM" id="SSF48452">
    <property type="entry name" value="TPR-like"/>
    <property type="match status" value="2"/>
</dbReference>
<evidence type="ECO:0000256" key="11">
    <source>
        <dbReference type="SAM" id="MobiDB-lite"/>
    </source>
</evidence>
<feature type="compositionally biased region" description="Acidic residues" evidence="11">
    <location>
        <begin position="117"/>
        <end position="127"/>
    </location>
</feature>
<evidence type="ECO:0000313" key="12">
    <source>
        <dbReference type="EMBL" id="KAK5780958.1"/>
    </source>
</evidence>
<feature type="repeat" description="TPR" evidence="10">
    <location>
        <begin position="231"/>
        <end position="264"/>
    </location>
</feature>
<dbReference type="GO" id="GO:0045039">
    <property type="term" value="P:protein insertion into mitochondrial inner membrane"/>
    <property type="evidence" value="ECO:0007669"/>
    <property type="project" value="TreeGrafter"/>
</dbReference>
<dbReference type="FunFam" id="1.25.40.10:FF:000357">
    <property type="entry name" value="Mitochondrial proteins import receptor"/>
    <property type="match status" value="1"/>
</dbReference>
<feature type="compositionally biased region" description="Low complexity" evidence="11">
    <location>
        <begin position="128"/>
        <end position="142"/>
    </location>
</feature>
<keyword evidence="8" id="KW-0472">Membrane</keyword>
<evidence type="ECO:0000256" key="7">
    <source>
        <dbReference type="ARBA" id="ARBA00023128"/>
    </source>
</evidence>
<evidence type="ECO:0000256" key="4">
    <source>
        <dbReference type="ARBA" id="ARBA00022787"/>
    </source>
</evidence>
<feature type="compositionally biased region" description="Basic residues" evidence="11">
    <location>
        <begin position="143"/>
        <end position="154"/>
    </location>
</feature>
<dbReference type="PANTHER" id="PTHR46208">
    <property type="entry name" value="MITOCHONDRIAL IMPORT RECEPTOR SUBUNIT TOM70"/>
    <property type="match status" value="1"/>
</dbReference>
<evidence type="ECO:0000313" key="13">
    <source>
        <dbReference type="Proteomes" id="UP001306508"/>
    </source>
</evidence>
<evidence type="ECO:0000256" key="2">
    <source>
        <dbReference type="ARBA" id="ARBA00022692"/>
    </source>
</evidence>
<keyword evidence="7" id="KW-0496">Mitochondrion</keyword>
<evidence type="ECO:0000256" key="6">
    <source>
        <dbReference type="ARBA" id="ARBA00022989"/>
    </source>
</evidence>
<dbReference type="Pfam" id="PF13432">
    <property type="entry name" value="TPR_16"/>
    <property type="match status" value="1"/>
</dbReference>
<comment type="similarity">
    <text evidence="9">Belongs to the Tom70 family.</text>
</comment>
<feature type="compositionally biased region" description="Low complexity" evidence="11">
    <location>
        <begin position="1"/>
        <end position="15"/>
    </location>
</feature>
<dbReference type="InterPro" id="IPR009069">
    <property type="entry name" value="Cys_alpha_HP_mot_SF"/>
</dbReference>
<dbReference type="Pfam" id="PF00515">
    <property type="entry name" value="TPR_1"/>
    <property type="match status" value="1"/>
</dbReference>
<dbReference type="PROSITE" id="PS50005">
    <property type="entry name" value="TPR"/>
    <property type="match status" value="2"/>
</dbReference>
<dbReference type="GO" id="GO:0005741">
    <property type="term" value="C:mitochondrial outer membrane"/>
    <property type="evidence" value="ECO:0007669"/>
    <property type="project" value="UniProtKB-SubCell"/>
</dbReference>
<protein>
    <recommendedName>
        <fullName evidence="14">TPR-like protein</fullName>
    </recommendedName>
</protein>
<dbReference type="EMBL" id="JAWIZZ010000038">
    <property type="protein sequence ID" value="KAK5780958.1"/>
    <property type="molecule type" value="Genomic_DNA"/>
</dbReference>
<dbReference type="GO" id="GO:0008320">
    <property type="term" value="F:protein transmembrane transporter activity"/>
    <property type="evidence" value="ECO:0007669"/>
    <property type="project" value="TreeGrafter"/>
</dbReference>
<organism evidence="12 13">
    <name type="scientific">Arxiozyma heterogenica</name>
    <dbReference type="NCBI Taxonomy" id="278026"/>
    <lineage>
        <taxon>Eukaryota</taxon>
        <taxon>Fungi</taxon>
        <taxon>Dikarya</taxon>
        <taxon>Ascomycota</taxon>
        <taxon>Saccharomycotina</taxon>
        <taxon>Saccharomycetes</taxon>
        <taxon>Saccharomycetales</taxon>
        <taxon>Saccharomycetaceae</taxon>
        <taxon>Arxiozyma</taxon>
    </lineage>
</organism>
<dbReference type="Proteomes" id="UP001306508">
    <property type="component" value="Unassembled WGS sequence"/>
</dbReference>
<sequence>MLSNNHNSSSSSNTSKQANIDFIPDENDPSSYKYFPDNPTSFESQMQFKIKEPSRYFDPCEESARMSRQCLEDNWDNPDKKTVCKEFFKTYKDSSAYYIYKNLQSVEKSRNHKDNDNDNNDGYDEDGSLASSTTATTASSISKSKKKRDKKKKKKLEDEKQQKDNISDLKKKYPVLDNGEPDIKKIKTLNPKEQDTITLTLKEIGNEQFKSKNFDEALKFYQYALSIKEDPVFYSNISACYVSLNDLDKVVEYCNKALQLKPDYSKVLLRRASAYEQKGNFEDAMFDLSVLSLNNDFSGASIEPILERNLNKQALKKLTEMITEQSDNNSNAEKTLPSDTSLASFFNMLIPPELEFEHYDESSDADVSLKTALNTLYKFTHSGFEVASNEFPKSVVAFKDLLRDLDKNQNGTGNENRGDQKKILQQKLAIALEYNGILNFMKNDIVTAQDNLKESIELYPRVNANIFMAMILADKWATSVMRGAASAVVSGGESNEQIDNESLKQQYLAKFDDALALDPNNSIAYYHRGQISFIAQDYDSARKDFTKAIELNPNNVFPYIQLACLSYREDNYPECEKQFSEARQKFPLAPEIPTFFAELLTDKNDLEHALKQYDIAIKLEEAIAEKEGGKIHVGVAPLIGKATILARQQPVTPENFQLAVDLFQSAVDKDPRNDQAMVGLAQLKLQQEEVDTSIELFEKAAHLTRIHEEKLQAITFAEAAKIQKRIRADPIISKRVEEALAQYRAQGLI</sequence>
<keyword evidence="6" id="KW-1133">Transmembrane helix</keyword>
<reference evidence="13" key="1">
    <citation type="submission" date="2023-07" db="EMBL/GenBank/DDBJ databases">
        <title>A draft genome of Kazachstania heterogenica Y-27499.</title>
        <authorList>
            <person name="Donic C."/>
            <person name="Kralova J.S."/>
            <person name="Fidel L."/>
            <person name="Ben-Dor S."/>
            <person name="Jung S."/>
        </authorList>
    </citation>
    <scope>NUCLEOTIDE SEQUENCE [LARGE SCALE GENOMIC DNA]</scope>
    <source>
        <strain evidence="13">Y27499</strain>
    </source>
</reference>
<evidence type="ECO:0000256" key="1">
    <source>
        <dbReference type="ARBA" id="ARBA00004572"/>
    </source>
</evidence>
<comment type="subcellular location">
    <subcellularLocation>
        <location evidence="1">Mitochondrion outer membrane</location>
        <topology evidence="1">Single-pass membrane protein</topology>
    </subcellularLocation>
</comment>
<evidence type="ECO:0008006" key="14">
    <source>
        <dbReference type="Google" id="ProtNLM"/>
    </source>
</evidence>
<feature type="region of interest" description="Disordered" evidence="11">
    <location>
        <begin position="1"/>
        <end position="30"/>
    </location>
</feature>
<evidence type="ECO:0000256" key="10">
    <source>
        <dbReference type="PROSITE-ProRule" id="PRU00339"/>
    </source>
</evidence>
<keyword evidence="2" id="KW-0812">Transmembrane</keyword>
<dbReference type="InterPro" id="IPR019734">
    <property type="entry name" value="TPR_rpt"/>
</dbReference>
<keyword evidence="13" id="KW-1185">Reference proteome</keyword>
<dbReference type="SUPFAM" id="SSF47072">
    <property type="entry name" value="Cysteine alpha-hairpin motif"/>
    <property type="match status" value="1"/>
</dbReference>
<feature type="compositionally biased region" description="Basic and acidic residues" evidence="11">
    <location>
        <begin position="155"/>
        <end position="171"/>
    </location>
</feature>
<evidence type="ECO:0000256" key="9">
    <source>
        <dbReference type="ARBA" id="ARBA00038030"/>
    </source>
</evidence>
<dbReference type="GO" id="GO:0030150">
    <property type="term" value="P:protein import into mitochondrial matrix"/>
    <property type="evidence" value="ECO:0007669"/>
    <property type="project" value="TreeGrafter"/>
</dbReference>
<feature type="repeat" description="TPR" evidence="10">
    <location>
        <begin position="522"/>
        <end position="555"/>
    </location>
</feature>
<evidence type="ECO:0000256" key="8">
    <source>
        <dbReference type="ARBA" id="ARBA00023136"/>
    </source>
</evidence>
<dbReference type="PROSITE" id="PS50293">
    <property type="entry name" value="TPR_REGION"/>
    <property type="match status" value="1"/>
</dbReference>
<feature type="region of interest" description="Disordered" evidence="11">
    <location>
        <begin position="109"/>
        <end position="175"/>
    </location>
</feature>
<keyword evidence="4" id="KW-1000">Mitochondrion outer membrane</keyword>